<evidence type="ECO:0000256" key="9">
    <source>
        <dbReference type="SAM" id="Coils"/>
    </source>
</evidence>
<dbReference type="GO" id="GO:0015095">
    <property type="term" value="F:magnesium ion transmembrane transporter activity"/>
    <property type="evidence" value="ECO:0007669"/>
    <property type="project" value="TreeGrafter"/>
</dbReference>
<feature type="coiled-coil region" evidence="9">
    <location>
        <begin position="630"/>
        <end position="657"/>
    </location>
</feature>
<evidence type="ECO:0000313" key="11">
    <source>
        <dbReference type="EMBL" id="KAK6589338.1"/>
    </source>
</evidence>
<keyword evidence="8 10" id="KW-0472">Membrane</keyword>
<keyword evidence="5" id="KW-0809">Transit peptide</keyword>
<dbReference type="Pfam" id="PF22099">
    <property type="entry name" value="MRS2-like"/>
    <property type="match status" value="1"/>
</dbReference>
<keyword evidence="6 10" id="KW-1133">Transmembrane helix</keyword>
<sequence length="735" mass="85670">MSFNSGENIFEDGEYMRISSTSYSKVEQKKKKGYDYNDKNDSNEHEDTINNVYEYYVTDGKGGYANYEENIKKGEVGLTEGIGRLNGEKWRNKMEDITNIGDQNYVCDDDYINYGYKYGHDYYYNYMSDRIHGKGGDYTGNNDRNFEMNKLESGVSLGYLKSKYYGIKKLFNSIVLRPEEKKRISVSNNNSTISNKNGNNSKKKYSKSFEYSQYNHNNQSLRNDDNYNYGLEIYSEDTGERVENFTRMLLNMDEKDKDFINGEYTTKDGSKVKLQLEEEKIYSDEEHKKDMELSCDFLRANIMGWNKGQYVKLRKEGEDRNSYYFDYLNNLHSPNIIRLNWVERYLQKQKKIPVVCIKDGMITQNYMQTAELLRKVHMHNVKQVLEEKATGALTLRDLRQVVGLHGFERPSIEIRRNCILVNMPGVRCLILHDKVYYLPRKPISVIYGNDGAENGKYTRYNITDYHDHCIIEKLVLITSNNVDKKDDYSENGNDLNSKGINLDLDSNTGNKEKEQYKAPLELNALEVCLVQVCTQLWDNYYKIYNTAQHFLTHIENNPTSTQKVHEINDLRKMLDSLRDRIKGVYEAIKEILDDDDLLVRIEISKFWKQPQNWDNIAILESSFFDSEILLECYEQEVEGLIRTVNRLNAQLDDAIEIMQIHLATIRNNFLKGEISLDIVGVCVGFVSAIASIFGMNIQSGLEKNIGIFWFMAYTMITMCAFAGIIVILMFRRLQL</sequence>
<dbReference type="InterPro" id="IPR039204">
    <property type="entry name" value="MRS2-like"/>
</dbReference>
<dbReference type="PANTHER" id="PTHR13890:SF0">
    <property type="entry name" value="MAGNESIUM TRANSPORTER MRS2 HOMOLOG, MITOCHONDRIAL"/>
    <property type="match status" value="1"/>
</dbReference>
<dbReference type="PANTHER" id="PTHR13890">
    <property type="entry name" value="RNA SPLICING PROTEIN MRS2, MITOCHONDRIAL"/>
    <property type="match status" value="1"/>
</dbReference>
<evidence type="ECO:0000256" key="8">
    <source>
        <dbReference type="ARBA" id="ARBA00023136"/>
    </source>
</evidence>
<feature type="transmembrane region" description="Helical" evidence="10">
    <location>
        <begin position="707"/>
        <end position="730"/>
    </location>
</feature>
<comment type="caution">
    <text evidence="11">The sequence shown here is derived from an EMBL/GenBank/DDBJ whole genome shotgun (WGS) entry which is preliminary data.</text>
</comment>
<gene>
    <name evidence="11" type="ORF">RS030_213321</name>
</gene>
<feature type="transmembrane region" description="Helical" evidence="10">
    <location>
        <begin position="674"/>
        <end position="695"/>
    </location>
</feature>
<dbReference type="AlphaFoldDB" id="A0AAV9XXL4"/>
<evidence type="ECO:0000256" key="3">
    <source>
        <dbReference type="ARBA" id="ARBA00022692"/>
    </source>
</evidence>
<evidence type="ECO:0000256" key="2">
    <source>
        <dbReference type="ARBA" id="ARBA00022448"/>
    </source>
</evidence>
<dbReference type="Proteomes" id="UP001311799">
    <property type="component" value="Unassembled WGS sequence"/>
</dbReference>
<evidence type="ECO:0000256" key="10">
    <source>
        <dbReference type="SAM" id="Phobius"/>
    </source>
</evidence>
<evidence type="ECO:0000256" key="1">
    <source>
        <dbReference type="ARBA" id="ARBA00004141"/>
    </source>
</evidence>
<keyword evidence="12" id="KW-1185">Reference proteome</keyword>
<comment type="subcellular location">
    <subcellularLocation>
        <location evidence="1">Membrane</location>
        <topology evidence="1">Multi-pass membrane protein</topology>
    </subcellularLocation>
</comment>
<keyword evidence="9" id="KW-0175">Coiled coil</keyword>
<name>A0AAV9XXL4_9CRYT</name>
<keyword evidence="4" id="KW-0460">Magnesium</keyword>
<evidence type="ECO:0000256" key="7">
    <source>
        <dbReference type="ARBA" id="ARBA00023065"/>
    </source>
</evidence>
<dbReference type="GO" id="GO:0016020">
    <property type="term" value="C:membrane"/>
    <property type="evidence" value="ECO:0007669"/>
    <property type="project" value="UniProtKB-SubCell"/>
</dbReference>
<dbReference type="EMBL" id="JAWDEY010000013">
    <property type="protein sequence ID" value="KAK6589338.1"/>
    <property type="molecule type" value="Genomic_DNA"/>
</dbReference>
<keyword evidence="3 10" id="KW-0812">Transmembrane</keyword>
<keyword evidence="2" id="KW-0813">Transport</keyword>
<evidence type="ECO:0000313" key="12">
    <source>
        <dbReference type="Proteomes" id="UP001311799"/>
    </source>
</evidence>
<evidence type="ECO:0000256" key="6">
    <source>
        <dbReference type="ARBA" id="ARBA00022989"/>
    </source>
</evidence>
<dbReference type="Gene3D" id="1.20.58.340">
    <property type="entry name" value="Magnesium transport protein CorA, transmembrane region"/>
    <property type="match status" value="1"/>
</dbReference>
<proteinExistence type="predicted"/>
<reference evidence="11 12" key="1">
    <citation type="submission" date="2023-10" db="EMBL/GenBank/DDBJ databases">
        <title>Comparative genomics analysis reveals potential genetic determinants of host preference in Cryptosporidium xiaoi.</title>
        <authorList>
            <person name="Xiao L."/>
            <person name="Li J."/>
        </authorList>
    </citation>
    <scope>NUCLEOTIDE SEQUENCE [LARGE SCALE GENOMIC DNA]</scope>
    <source>
        <strain evidence="11 12">52996</strain>
    </source>
</reference>
<accession>A0AAV9XXL4</accession>
<dbReference type="Gene3D" id="2.40.128.330">
    <property type="match status" value="1"/>
</dbReference>
<protein>
    <submittedName>
        <fullName evidence="11">Family mitochondrial membrane with 2 transmembrane domains at C-terminus</fullName>
    </submittedName>
</protein>
<keyword evidence="7" id="KW-0406">Ion transport</keyword>
<organism evidence="11 12">
    <name type="scientific">Cryptosporidium xiaoi</name>
    <dbReference type="NCBI Taxonomy" id="659607"/>
    <lineage>
        <taxon>Eukaryota</taxon>
        <taxon>Sar</taxon>
        <taxon>Alveolata</taxon>
        <taxon>Apicomplexa</taxon>
        <taxon>Conoidasida</taxon>
        <taxon>Coccidia</taxon>
        <taxon>Eucoccidiorida</taxon>
        <taxon>Eimeriorina</taxon>
        <taxon>Cryptosporidiidae</taxon>
        <taxon>Cryptosporidium</taxon>
    </lineage>
</organism>
<dbReference type="CDD" id="cd12823">
    <property type="entry name" value="Mrs2_Mfm1p-like"/>
    <property type="match status" value="1"/>
</dbReference>
<evidence type="ECO:0000256" key="5">
    <source>
        <dbReference type="ARBA" id="ARBA00022946"/>
    </source>
</evidence>
<evidence type="ECO:0000256" key="4">
    <source>
        <dbReference type="ARBA" id="ARBA00022842"/>
    </source>
</evidence>